<dbReference type="SUPFAM" id="SSF54211">
    <property type="entry name" value="Ribosomal protein S5 domain 2-like"/>
    <property type="match status" value="1"/>
</dbReference>
<organism evidence="13 14">
    <name type="scientific">Pseudalgibacter alginicilyticus</name>
    <dbReference type="NCBI Taxonomy" id="1736674"/>
    <lineage>
        <taxon>Bacteria</taxon>
        <taxon>Pseudomonadati</taxon>
        <taxon>Bacteroidota</taxon>
        <taxon>Flavobacteriia</taxon>
        <taxon>Flavobacteriales</taxon>
        <taxon>Flavobacteriaceae</taxon>
        <taxon>Pseudalgibacter</taxon>
    </lineage>
</organism>
<dbReference type="Gene3D" id="1.20.120.790">
    <property type="entry name" value="Heat shock protein 90, C-terminal domain"/>
    <property type="match status" value="1"/>
</dbReference>
<evidence type="ECO:0000256" key="10">
    <source>
        <dbReference type="ARBA" id="ARBA00080411"/>
    </source>
</evidence>
<evidence type="ECO:0000256" key="9">
    <source>
        <dbReference type="ARBA" id="ARBA00079544"/>
    </source>
</evidence>
<evidence type="ECO:0000256" key="2">
    <source>
        <dbReference type="ARBA" id="ARBA00022490"/>
    </source>
</evidence>
<feature type="binding site" evidence="11">
    <location>
        <position position="31"/>
    </location>
    <ligand>
        <name>ATP</name>
        <dbReference type="ChEBI" id="CHEBI:30616"/>
    </ligand>
</feature>
<feature type="binding site" evidence="11">
    <location>
        <begin position="96"/>
        <end position="97"/>
    </location>
    <ligand>
        <name>ATP</name>
        <dbReference type="ChEBI" id="CHEBI:30616"/>
    </ligand>
</feature>
<dbReference type="SUPFAM" id="SSF55874">
    <property type="entry name" value="ATPase domain of HSP90 chaperone/DNA topoisomerase II/histidine kinase"/>
    <property type="match status" value="1"/>
</dbReference>
<dbReference type="GO" id="GO:0005524">
    <property type="term" value="F:ATP binding"/>
    <property type="evidence" value="ECO:0007669"/>
    <property type="project" value="UniProtKB-KW"/>
</dbReference>
<dbReference type="FunFam" id="3.30.565.10:FF:000076">
    <property type="entry name" value="Molecular chaperone HtpG"/>
    <property type="match status" value="1"/>
</dbReference>
<accession>A0A0P0CEI7</accession>
<dbReference type="GO" id="GO:0051082">
    <property type="term" value="F:unfolded protein binding"/>
    <property type="evidence" value="ECO:0007669"/>
    <property type="project" value="InterPro"/>
</dbReference>
<dbReference type="InterPro" id="IPR020575">
    <property type="entry name" value="Hsp90_N"/>
</dbReference>
<dbReference type="AlphaFoldDB" id="A0A0P0CEI7"/>
<feature type="binding site" evidence="11">
    <location>
        <position position="35"/>
    </location>
    <ligand>
        <name>ATP</name>
        <dbReference type="ChEBI" id="CHEBI:30616"/>
    </ligand>
</feature>
<evidence type="ECO:0000256" key="3">
    <source>
        <dbReference type="ARBA" id="ARBA00022741"/>
    </source>
</evidence>
<dbReference type="FunFam" id="3.30.230.80:FF:000008">
    <property type="entry name" value="Molecular chaperone HtpG"/>
    <property type="match status" value="1"/>
</dbReference>
<dbReference type="EMBL" id="CP012898">
    <property type="protein sequence ID" value="ALJ04544.1"/>
    <property type="molecule type" value="Genomic_DNA"/>
</dbReference>
<evidence type="ECO:0000256" key="5">
    <source>
        <dbReference type="ARBA" id="ARBA00023016"/>
    </source>
</evidence>
<dbReference type="CDD" id="cd16927">
    <property type="entry name" value="HATPase_Hsp90-like"/>
    <property type="match status" value="1"/>
</dbReference>
<feature type="binding site" evidence="11">
    <location>
        <position position="81"/>
    </location>
    <ligand>
        <name>ATP</name>
        <dbReference type="ChEBI" id="CHEBI:30616"/>
    </ligand>
</feature>
<evidence type="ECO:0000313" key="13">
    <source>
        <dbReference type="EMBL" id="ALJ04544.1"/>
    </source>
</evidence>
<dbReference type="STRING" id="1736674.APS56_05035"/>
<keyword evidence="5" id="KW-0346">Stress response</keyword>
<dbReference type="InterPro" id="IPR001404">
    <property type="entry name" value="Hsp90_fam"/>
</dbReference>
<dbReference type="InterPro" id="IPR019805">
    <property type="entry name" value="Heat_shock_protein_90_CS"/>
</dbReference>
<dbReference type="Pfam" id="PF13589">
    <property type="entry name" value="HATPase_c_3"/>
    <property type="match status" value="1"/>
</dbReference>
<evidence type="ECO:0000256" key="7">
    <source>
        <dbReference type="ARBA" id="ARBA00067988"/>
    </source>
</evidence>
<reference evidence="13 14" key="1">
    <citation type="submission" date="2015-10" db="EMBL/GenBank/DDBJ databases">
        <authorList>
            <person name="Gilbert D.G."/>
        </authorList>
    </citation>
    <scope>NUCLEOTIDE SEQUENCE [LARGE SCALE GENOMIC DNA]</scope>
    <source>
        <strain evidence="14">HZ-22</strain>
    </source>
</reference>
<dbReference type="InterPro" id="IPR037196">
    <property type="entry name" value="HSP90_C"/>
</dbReference>
<dbReference type="NCBIfam" id="NF003555">
    <property type="entry name" value="PRK05218.1"/>
    <property type="match status" value="1"/>
</dbReference>
<gene>
    <name evidence="13" type="ORF">APS56_05035</name>
</gene>
<feature type="binding site" evidence="11">
    <location>
        <position position="167"/>
    </location>
    <ligand>
        <name>ATP</name>
        <dbReference type="ChEBI" id="CHEBI:30616"/>
    </ligand>
</feature>
<keyword evidence="4 11" id="KW-0067">ATP-binding</keyword>
<evidence type="ECO:0000256" key="6">
    <source>
        <dbReference type="ARBA" id="ARBA00023186"/>
    </source>
</evidence>
<dbReference type="OrthoDB" id="9802640at2"/>
<dbReference type="PANTHER" id="PTHR11528">
    <property type="entry name" value="HEAT SHOCK PROTEIN 90 FAMILY MEMBER"/>
    <property type="match status" value="1"/>
</dbReference>
<dbReference type="Proteomes" id="UP000057981">
    <property type="component" value="Chromosome"/>
</dbReference>
<dbReference type="GO" id="GO:0140662">
    <property type="term" value="F:ATP-dependent protein folding chaperone"/>
    <property type="evidence" value="ECO:0007669"/>
    <property type="project" value="InterPro"/>
</dbReference>
<dbReference type="KEGG" id="ahz:APS56_05035"/>
<keyword evidence="3 11" id="KW-0547">Nucleotide-binding</keyword>
<feature type="binding site" evidence="11">
    <location>
        <position position="76"/>
    </location>
    <ligand>
        <name>ATP</name>
        <dbReference type="ChEBI" id="CHEBI:30616"/>
    </ligand>
</feature>
<keyword evidence="14" id="KW-1185">Reference proteome</keyword>
<evidence type="ECO:0000256" key="12">
    <source>
        <dbReference type="SAM" id="MobiDB-lite"/>
    </source>
</evidence>
<keyword evidence="2" id="KW-0963">Cytoplasm</keyword>
<dbReference type="PRINTS" id="PR00775">
    <property type="entry name" value="HEATSHOCK90"/>
</dbReference>
<proteinExistence type="inferred from homology"/>
<evidence type="ECO:0000256" key="11">
    <source>
        <dbReference type="PIRSR" id="PIRSR002583-1"/>
    </source>
</evidence>
<protein>
    <recommendedName>
        <fullName evidence="8">Chaperone protein HtpG</fullName>
    </recommendedName>
    <alternativeName>
        <fullName evidence="7">Chaperone protein htpG</fullName>
    </alternativeName>
    <alternativeName>
        <fullName evidence="9 10">Heat shock protein HtpG</fullName>
    </alternativeName>
</protein>
<dbReference type="Pfam" id="PF00183">
    <property type="entry name" value="HSP90"/>
    <property type="match status" value="1"/>
</dbReference>
<sequence>MTKGNINVSVENIFPLIKKFLYSDHEIFLRELISNGTDATLKLKHLTSIGESKSEYGNPQIEVKIDKEGKKLHIIDQGLGMTAEEVEKYINQVAFSGAEEFLDKYKDSAKDSGIIGHFGLGFYSAFMVAEKVEIITKSHKDEPAAHWTCDGSPEFTLEASDKTERGTEIILHIAEDSTEFLEESRISALLSKYNKFMPVPIKFGTKEINDPEHEPATIKDKDGKETKEPQRKITVDNIINNPTPAWTKQPADLKEEDYSSFYRELYPMQFEEPLFNIHLNVDYPFNLTGILYFPKISNDMQMQKDKIQLYQNQVFVTDNVEGIVPEFLTMLRGVIDSPDIPLNVSRSYLQADGAVKKISSYITRKVADKLKSLFNNNREDFEAKWNDIKIVIEYGMLSEEKFFEKADAFALYPTVDGKYYTYEELFNKIKANQTDKDGKLVILYASDKDAQHSYIESAKAKNYEVLLLDSPIISHLIQKLEGTKENITFARVDGDHINNLIKKDETTISKLNEDQTKALDDLLKEVIPSEKFMVQLEAMDSNESPFTITQPEFMRRMKEMQATGGGGMNMFGNMPEMYNLIVNTNSELVSEILETKTKKKQERLINQSLDLARLSQGLLKGEELTNFIKRSYEMIK</sequence>
<dbReference type="Gene3D" id="3.30.230.80">
    <property type="match status" value="1"/>
</dbReference>
<evidence type="ECO:0000313" key="14">
    <source>
        <dbReference type="Proteomes" id="UP000057981"/>
    </source>
</evidence>
<evidence type="ECO:0000256" key="1">
    <source>
        <dbReference type="ARBA" id="ARBA00008239"/>
    </source>
</evidence>
<feature type="binding site" evidence="11">
    <location>
        <position position="346"/>
    </location>
    <ligand>
        <name>ATP</name>
        <dbReference type="ChEBI" id="CHEBI:30616"/>
    </ligand>
</feature>
<dbReference type="PIRSF" id="PIRSF002583">
    <property type="entry name" value="Hsp90"/>
    <property type="match status" value="1"/>
</dbReference>
<dbReference type="RefSeq" id="WP_054725508.1">
    <property type="nucleotide sequence ID" value="NZ_CP012898.1"/>
</dbReference>
<dbReference type="GO" id="GO:0016887">
    <property type="term" value="F:ATP hydrolysis activity"/>
    <property type="evidence" value="ECO:0007669"/>
    <property type="project" value="InterPro"/>
</dbReference>
<dbReference type="Gene3D" id="3.30.565.10">
    <property type="entry name" value="Histidine kinase-like ATPase, C-terminal domain"/>
    <property type="match status" value="1"/>
</dbReference>
<comment type="similarity">
    <text evidence="1">Belongs to the heat shock protein 90 family.</text>
</comment>
<dbReference type="Gene3D" id="3.40.50.11260">
    <property type="match status" value="1"/>
</dbReference>
<dbReference type="PROSITE" id="PS00298">
    <property type="entry name" value="HSP90"/>
    <property type="match status" value="1"/>
</dbReference>
<name>A0A0P0CEI7_9FLAO</name>
<keyword evidence="6" id="KW-0143">Chaperone</keyword>
<dbReference type="InterPro" id="IPR020568">
    <property type="entry name" value="Ribosomal_Su5_D2-typ_SF"/>
</dbReference>
<evidence type="ECO:0000256" key="8">
    <source>
        <dbReference type="ARBA" id="ARBA00070675"/>
    </source>
</evidence>
<feature type="region of interest" description="Disordered" evidence="12">
    <location>
        <begin position="207"/>
        <end position="229"/>
    </location>
</feature>
<dbReference type="PATRIC" id="fig|1736674.3.peg.1033"/>
<evidence type="ECO:0000256" key="4">
    <source>
        <dbReference type="ARBA" id="ARBA00022840"/>
    </source>
</evidence>
<dbReference type="InterPro" id="IPR036890">
    <property type="entry name" value="HATPase_C_sf"/>
</dbReference>